<dbReference type="Proteomes" id="UP000807769">
    <property type="component" value="Unassembled WGS sequence"/>
</dbReference>
<feature type="chain" id="PRO_5040393436" evidence="1">
    <location>
        <begin position="21"/>
        <end position="60"/>
    </location>
</feature>
<reference evidence="2" key="1">
    <citation type="journal article" date="2020" name="New Phytol.">
        <title>Comparative genomics reveals dynamic genome evolution in host specialist ectomycorrhizal fungi.</title>
        <authorList>
            <person name="Lofgren L.A."/>
            <person name="Nguyen N.H."/>
            <person name="Vilgalys R."/>
            <person name="Ruytinx J."/>
            <person name="Liao H.L."/>
            <person name="Branco S."/>
            <person name="Kuo A."/>
            <person name="LaButti K."/>
            <person name="Lipzen A."/>
            <person name="Andreopoulos W."/>
            <person name="Pangilinan J."/>
            <person name="Riley R."/>
            <person name="Hundley H."/>
            <person name="Na H."/>
            <person name="Barry K."/>
            <person name="Grigoriev I.V."/>
            <person name="Stajich J.E."/>
            <person name="Kennedy P.G."/>
        </authorList>
    </citation>
    <scope>NUCLEOTIDE SEQUENCE</scope>
    <source>
        <strain evidence="2">MN1</strain>
    </source>
</reference>
<dbReference type="GeneID" id="64624706"/>
<accession>A0A9P7EEW5</accession>
<name>A0A9P7EEW5_9AGAM</name>
<sequence length="60" mass="6538">MKLIQFAVLTVLAAVTGVKAAATDSNTGICILPCYPEETECVEGWYAAQFRDCWTCCTET</sequence>
<protein>
    <submittedName>
        <fullName evidence="2">Uncharacterized protein</fullName>
    </submittedName>
</protein>
<proteinExistence type="predicted"/>
<organism evidence="2 3">
    <name type="scientific">Suillus subaureus</name>
    <dbReference type="NCBI Taxonomy" id="48587"/>
    <lineage>
        <taxon>Eukaryota</taxon>
        <taxon>Fungi</taxon>
        <taxon>Dikarya</taxon>
        <taxon>Basidiomycota</taxon>
        <taxon>Agaricomycotina</taxon>
        <taxon>Agaricomycetes</taxon>
        <taxon>Agaricomycetidae</taxon>
        <taxon>Boletales</taxon>
        <taxon>Suillineae</taxon>
        <taxon>Suillaceae</taxon>
        <taxon>Suillus</taxon>
    </lineage>
</organism>
<keyword evidence="1" id="KW-0732">Signal</keyword>
<evidence type="ECO:0000313" key="2">
    <source>
        <dbReference type="EMBL" id="KAG1819657.1"/>
    </source>
</evidence>
<dbReference type="OrthoDB" id="5604254at2759"/>
<comment type="caution">
    <text evidence="2">The sequence shown here is derived from an EMBL/GenBank/DDBJ whole genome shotgun (WGS) entry which is preliminary data.</text>
</comment>
<keyword evidence="3" id="KW-1185">Reference proteome</keyword>
<dbReference type="EMBL" id="JABBWG010000009">
    <property type="protein sequence ID" value="KAG1819657.1"/>
    <property type="molecule type" value="Genomic_DNA"/>
</dbReference>
<feature type="signal peptide" evidence="1">
    <location>
        <begin position="1"/>
        <end position="20"/>
    </location>
</feature>
<gene>
    <name evidence="2" type="ORF">BJ212DRAFT_1267936</name>
</gene>
<dbReference type="AlphaFoldDB" id="A0A9P7EEW5"/>
<evidence type="ECO:0000313" key="3">
    <source>
        <dbReference type="Proteomes" id="UP000807769"/>
    </source>
</evidence>
<evidence type="ECO:0000256" key="1">
    <source>
        <dbReference type="SAM" id="SignalP"/>
    </source>
</evidence>
<dbReference type="RefSeq" id="XP_041195192.1">
    <property type="nucleotide sequence ID" value="XM_041330689.1"/>
</dbReference>